<evidence type="ECO:0000256" key="1">
    <source>
        <dbReference type="ARBA" id="ARBA00003041"/>
    </source>
</evidence>
<evidence type="ECO:0000256" key="5">
    <source>
        <dbReference type="ARBA" id="ARBA00022795"/>
    </source>
</evidence>
<evidence type="ECO:0000256" key="2">
    <source>
        <dbReference type="ARBA" id="ARBA00006602"/>
    </source>
</evidence>
<dbReference type="PANTHER" id="PTHR34982:SF1">
    <property type="entry name" value="FLAGELLAR ASSEMBLY PROTEIN FLIH"/>
    <property type="match status" value="1"/>
</dbReference>
<dbReference type="GO" id="GO:0044781">
    <property type="term" value="P:bacterial-type flagellum organization"/>
    <property type="evidence" value="ECO:0007669"/>
    <property type="project" value="UniProtKB-KW"/>
</dbReference>
<organism evidence="10 11">
    <name type="scientific">SAR86 cluster bacterium</name>
    <dbReference type="NCBI Taxonomy" id="2030880"/>
    <lineage>
        <taxon>Bacteria</taxon>
        <taxon>Pseudomonadati</taxon>
        <taxon>Pseudomonadota</taxon>
        <taxon>Gammaproteobacteria</taxon>
        <taxon>SAR86 cluster</taxon>
    </lineage>
</organism>
<evidence type="ECO:0000256" key="4">
    <source>
        <dbReference type="ARBA" id="ARBA00022448"/>
    </source>
</evidence>
<evidence type="ECO:0000313" key="10">
    <source>
        <dbReference type="EMBL" id="PCJ26645.1"/>
    </source>
</evidence>
<protein>
    <recommendedName>
        <fullName evidence="3">Flagellar assembly protein FliH</fullName>
    </recommendedName>
</protein>
<feature type="domain" description="Flagellar assembly protein FliH/Type III secretion system HrpE" evidence="9">
    <location>
        <begin position="69"/>
        <end position="187"/>
    </location>
</feature>
<dbReference type="Proteomes" id="UP000218327">
    <property type="component" value="Unassembled WGS sequence"/>
</dbReference>
<feature type="region of interest" description="Disordered" evidence="8">
    <location>
        <begin position="1"/>
        <end position="36"/>
    </location>
</feature>
<dbReference type="EMBL" id="NVVJ01000010">
    <property type="protein sequence ID" value="PCJ26645.1"/>
    <property type="molecule type" value="Genomic_DNA"/>
</dbReference>
<dbReference type="Pfam" id="PF02108">
    <property type="entry name" value="FliH"/>
    <property type="match status" value="1"/>
</dbReference>
<dbReference type="AlphaFoldDB" id="A0A2A5B5A1"/>
<feature type="compositionally biased region" description="Polar residues" evidence="8">
    <location>
        <begin position="1"/>
        <end position="11"/>
    </location>
</feature>
<gene>
    <name evidence="10" type="ORF">COA96_04820</name>
</gene>
<evidence type="ECO:0000313" key="11">
    <source>
        <dbReference type="Proteomes" id="UP000218327"/>
    </source>
</evidence>
<comment type="caution">
    <text evidence="10">The sequence shown here is derived from an EMBL/GenBank/DDBJ whole genome shotgun (WGS) entry which is preliminary data.</text>
</comment>
<evidence type="ECO:0000256" key="7">
    <source>
        <dbReference type="ARBA" id="ARBA00023225"/>
    </source>
</evidence>
<feature type="compositionally biased region" description="Basic and acidic residues" evidence="8">
    <location>
        <begin position="22"/>
        <end position="36"/>
    </location>
</feature>
<evidence type="ECO:0000256" key="8">
    <source>
        <dbReference type="SAM" id="MobiDB-lite"/>
    </source>
</evidence>
<dbReference type="PANTHER" id="PTHR34982">
    <property type="entry name" value="YOP PROTEINS TRANSLOCATION PROTEIN L"/>
    <property type="match status" value="1"/>
</dbReference>
<name>A0A2A5B5A1_9GAMM</name>
<keyword evidence="5" id="KW-1005">Bacterial flagellum biogenesis</keyword>
<sequence length="204" mass="23015">MSKQNTHTDPNLVSRWRTPHLFTDDSKNGSRLESEDRVTLDAYSEGHRQGYDDGLKQAQREVNDRLALLDNCLDALSAPFNIQNLQLSNYIAEISGKMAECLVRRELTIDPELIMTFVKEAVSAINSNTQEVNVHLHPLCARLIREKINNDSQEKNWTIIDDPLVGINDCKVSNENSLVDAALDTRVSLIISQILDDALNEKTK</sequence>
<keyword evidence="7" id="KW-1006">Bacterial flagellum protein export</keyword>
<proteinExistence type="inferred from homology"/>
<comment type="similarity">
    <text evidence="2">Belongs to the FliH family.</text>
</comment>
<dbReference type="GO" id="GO:0005829">
    <property type="term" value="C:cytosol"/>
    <property type="evidence" value="ECO:0007669"/>
    <property type="project" value="TreeGrafter"/>
</dbReference>
<dbReference type="InterPro" id="IPR018035">
    <property type="entry name" value="Flagellar_FliH/T3SS_HrpE"/>
</dbReference>
<evidence type="ECO:0000256" key="6">
    <source>
        <dbReference type="ARBA" id="ARBA00022927"/>
    </source>
</evidence>
<keyword evidence="6" id="KW-0653">Protein transport</keyword>
<accession>A0A2A5B5A1</accession>
<dbReference type="GO" id="GO:0015031">
    <property type="term" value="P:protein transport"/>
    <property type="evidence" value="ECO:0007669"/>
    <property type="project" value="UniProtKB-KW"/>
</dbReference>
<comment type="function">
    <text evidence="1">Needed for flagellar regrowth and assembly.</text>
</comment>
<reference evidence="11" key="1">
    <citation type="submission" date="2017-08" db="EMBL/GenBank/DDBJ databases">
        <title>A dynamic microbial community with high functional redundancy inhabits the cold, oxic subseafloor aquifer.</title>
        <authorList>
            <person name="Tully B.J."/>
            <person name="Wheat C.G."/>
            <person name="Glazer B.T."/>
            <person name="Huber J.A."/>
        </authorList>
    </citation>
    <scope>NUCLEOTIDE SEQUENCE [LARGE SCALE GENOMIC DNA]</scope>
</reference>
<evidence type="ECO:0000259" key="9">
    <source>
        <dbReference type="Pfam" id="PF02108"/>
    </source>
</evidence>
<keyword evidence="4" id="KW-0813">Transport</keyword>
<evidence type="ECO:0000256" key="3">
    <source>
        <dbReference type="ARBA" id="ARBA00016507"/>
    </source>
</evidence>
<dbReference type="InterPro" id="IPR051472">
    <property type="entry name" value="T3SS_Stator/FliH"/>
</dbReference>